<accession>A0ABU2BT76</accession>
<organism evidence="2 3">
    <name type="scientific">Nocardioides marmoribigeumensis</name>
    <dbReference type="NCBI Taxonomy" id="433649"/>
    <lineage>
        <taxon>Bacteria</taxon>
        <taxon>Bacillati</taxon>
        <taxon>Actinomycetota</taxon>
        <taxon>Actinomycetes</taxon>
        <taxon>Propionibacteriales</taxon>
        <taxon>Nocardioidaceae</taxon>
        <taxon>Nocardioides</taxon>
    </lineage>
</organism>
<name>A0ABU2BT76_9ACTN</name>
<evidence type="ECO:0000313" key="3">
    <source>
        <dbReference type="Proteomes" id="UP001183648"/>
    </source>
</evidence>
<comment type="caution">
    <text evidence="2">The sequence shown here is derived from an EMBL/GenBank/DDBJ whole genome shotgun (WGS) entry which is preliminary data.</text>
</comment>
<dbReference type="Proteomes" id="UP001183648">
    <property type="component" value="Unassembled WGS sequence"/>
</dbReference>
<protein>
    <submittedName>
        <fullName evidence="2">Uncharacterized protein</fullName>
    </submittedName>
</protein>
<evidence type="ECO:0000313" key="2">
    <source>
        <dbReference type="EMBL" id="MDR7361476.1"/>
    </source>
</evidence>
<reference evidence="2 3" key="1">
    <citation type="submission" date="2023-07" db="EMBL/GenBank/DDBJ databases">
        <title>Sequencing the genomes of 1000 actinobacteria strains.</title>
        <authorList>
            <person name="Klenk H.-P."/>
        </authorList>
    </citation>
    <scope>NUCLEOTIDE SEQUENCE [LARGE SCALE GENOMIC DNA]</scope>
    <source>
        <strain evidence="2 3">DSM 19426</strain>
    </source>
</reference>
<sequence length="73" mass="8191">MAKALLGYVSSQYDPREAARFAAENRALRQQLADLQSLVRRLQHENDLLTDRLDPSELLVPAQGATVEDMQPV</sequence>
<keyword evidence="1" id="KW-0175">Coiled coil</keyword>
<keyword evidence="3" id="KW-1185">Reference proteome</keyword>
<dbReference type="RefSeq" id="WP_310299480.1">
    <property type="nucleotide sequence ID" value="NZ_BAAAPS010000007.1"/>
</dbReference>
<proteinExistence type="predicted"/>
<evidence type="ECO:0000256" key="1">
    <source>
        <dbReference type="SAM" id="Coils"/>
    </source>
</evidence>
<dbReference type="EMBL" id="JAVDYG010000001">
    <property type="protein sequence ID" value="MDR7361476.1"/>
    <property type="molecule type" value="Genomic_DNA"/>
</dbReference>
<gene>
    <name evidence="2" type="ORF">J2S63_001029</name>
</gene>
<feature type="coiled-coil region" evidence="1">
    <location>
        <begin position="18"/>
        <end position="52"/>
    </location>
</feature>